<dbReference type="Pfam" id="PF14082">
    <property type="entry name" value="SduA_C"/>
    <property type="match status" value="1"/>
</dbReference>
<accession>A0ABV6NV61</accession>
<sequence>MAEFGSGELNRGLISLEGSSAGVAVVYFHATLESLKALHLPEGENFEPVRIIEIDENEDRILIYPIGTQPVAHRFGKPKYRRLRTISVPLDYLTLPTSANEVPDLLGSLPRGFLKDYQFGLGLAKPYQAIVTAIETQARCSHLHLTTKGEARVDIDTLYISLSDFDLARSECDRIAARANTAALNVKVATAANWLAGHLGTESMQYKRGRHPMIQRFADASAGQDGLDEEDTADLLALMEQNVDSISSRRPGAVAKLRRDIELVQLDGLIDRFETMLTASHNEEAWQSFFTENPFILTFAFGYPMILVQDQAVAGGRKISGSGEKIADFISKNPTTNNVAIIEIKKPDTSLLQRTEYRRGVYGPSKELTGSITQILDQRYQLVSEFASMQRASRIFDIESFAVQLCLVVGRTPTNPDEAKSFELFRDSLATIEIVTFDELLERVRLLRSFLAD</sequence>
<evidence type="ECO:0000313" key="2">
    <source>
        <dbReference type="EMBL" id="MFC0564319.1"/>
    </source>
</evidence>
<dbReference type="Proteomes" id="UP001589894">
    <property type="component" value="Unassembled WGS sequence"/>
</dbReference>
<dbReference type="RefSeq" id="WP_377337315.1">
    <property type="nucleotide sequence ID" value="NZ_JBHLUE010000005.1"/>
</dbReference>
<organism evidence="2 3">
    <name type="scientific">Plantactinospora siamensis</name>
    <dbReference type="NCBI Taxonomy" id="555372"/>
    <lineage>
        <taxon>Bacteria</taxon>
        <taxon>Bacillati</taxon>
        <taxon>Actinomycetota</taxon>
        <taxon>Actinomycetes</taxon>
        <taxon>Micromonosporales</taxon>
        <taxon>Micromonosporaceae</taxon>
        <taxon>Plantactinospora</taxon>
    </lineage>
</organism>
<proteinExistence type="predicted"/>
<reference evidence="2 3" key="1">
    <citation type="submission" date="2024-09" db="EMBL/GenBank/DDBJ databases">
        <authorList>
            <person name="Sun Q."/>
            <person name="Mori K."/>
        </authorList>
    </citation>
    <scope>NUCLEOTIDE SEQUENCE [LARGE SCALE GENOMIC DNA]</scope>
    <source>
        <strain evidence="2 3">TBRC 2205</strain>
    </source>
</reference>
<dbReference type="InterPro" id="IPR025359">
    <property type="entry name" value="SduA_C"/>
</dbReference>
<evidence type="ECO:0000313" key="3">
    <source>
        <dbReference type="Proteomes" id="UP001589894"/>
    </source>
</evidence>
<name>A0ABV6NV61_9ACTN</name>
<keyword evidence="3" id="KW-1185">Reference proteome</keyword>
<comment type="caution">
    <text evidence="2">The sequence shown here is derived from an EMBL/GenBank/DDBJ whole genome shotgun (WGS) entry which is preliminary data.</text>
</comment>
<evidence type="ECO:0000259" key="1">
    <source>
        <dbReference type="Pfam" id="PF14082"/>
    </source>
</evidence>
<gene>
    <name evidence="2" type="ORF">ACFFHU_09100</name>
</gene>
<feature type="domain" description="Shedu protein SduA C-terminal" evidence="1">
    <location>
        <begin position="281"/>
        <end position="441"/>
    </location>
</feature>
<dbReference type="EMBL" id="JBHLUE010000005">
    <property type="protein sequence ID" value="MFC0564319.1"/>
    <property type="molecule type" value="Genomic_DNA"/>
</dbReference>
<protein>
    <submittedName>
        <fullName evidence="2">Shedu immune nuclease family protein</fullName>
    </submittedName>
</protein>